<name>U5QNJ4_GLOK1</name>
<feature type="domain" description="HAMP" evidence="2">
    <location>
        <begin position="241"/>
        <end position="293"/>
    </location>
</feature>
<dbReference type="CDD" id="cd06225">
    <property type="entry name" value="HAMP"/>
    <property type="match status" value="1"/>
</dbReference>
<feature type="transmembrane region" description="Helical" evidence="1">
    <location>
        <begin position="12"/>
        <end position="34"/>
    </location>
</feature>
<reference evidence="3 4" key="1">
    <citation type="journal article" date="2013" name="PLoS ONE">
        <title>Cultivation and Complete Genome Sequencing of Gloeobacter kilaueensis sp. nov., from a Lava Cave in Kilauea Caldera, Hawai'i.</title>
        <authorList>
            <person name="Saw J.H."/>
            <person name="Schatz M."/>
            <person name="Brown M.V."/>
            <person name="Kunkel D.D."/>
            <person name="Foster J.S."/>
            <person name="Shick H."/>
            <person name="Christensen S."/>
            <person name="Hou S."/>
            <person name="Wan X."/>
            <person name="Donachie S.P."/>
        </authorList>
    </citation>
    <scope>NUCLEOTIDE SEQUENCE [LARGE SCALE GENOMIC DNA]</scope>
    <source>
        <strain evidence="4">JS</strain>
    </source>
</reference>
<dbReference type="RefSeq" id="WP_023174491.1">
    <property type="nucleotide sequence ID" value="NC_022600.1"/>
</dbReference>
<dbReference type="PANTHER" id="PTHR32089">
    <property type="entry name" value="METHYL-ACCEPTING CHEMOTAXIS PROTEIN MCPB"/>
    <property type="match status" value="1"/>
</dbReference>
<dbReference type="OrthoDB" id="114218at2"/>
<feature type="transmembrane region" description="Helical" evidence="1">
    <location>
        <begin position="217"/>
        <end position="239"/>
    </location>
</feature>
<dbReference type="STRING" id="1183438.GKIL_2999"/>
<dbReference type="SUPFAM" id="SSF158472">
    <property type="entry name" value="HAMP domain-like"/>
    <property type="match status" value="1"/>
</dbReference>
<dbReference type="KEGG" id="glj:GKIL_2999"/>
<dbReference type="GO" id="GO:0016020">
    <property type="term" value="C:membrane"/>
    <property type="evidence" value="ECO:0007669"/>
    <property type="project" value="InterPro"/>
</dbReference>
<dbReference type="AlphaFoldDB" id="U5QNJ4"/>
<dbReference type="PANTHER" id="PTHR32089:SF112">
    <property type="entry name" value="LYSOZYME-LIKE PROTEIN-RELATED"/>
    <property type="match status" value="1"/>
</dbReference>
<gene>
    <name evidence="3" type="ORF">GKIL_2999</name>
</gene>
<dbReference type="PATRIC" id="fig|1183438.3.peg.2953"/>
<organism evidence="3 4">
    <name type="scientific">Gloeobacter kilaueensis (strain ATCC BAA-2537 / CCAP 1431/1 / ULC 316 / JS1)</name>
    <dbReference type="NCBI Taxonomy" id="1183438"/>
    <lineage>
        <taxon>Bacteria</taxon>
        <taxon>Bacillati</taxon>
        <taxon>Cyanobacteriota</taxon>
        <taxon>Cyanophyceae</taxon>
        <taxon>Gloeobacterales</taxon>
        <taxon>Gloeobacteraceae</taxon>
        <taxon>Gloeobacter</taxon>
    </lineage>
</organism>
<evidence type="ECO:0000259" key="2">
    <source>
        <dbReference type="PROSITE" id="PS50885"/>
    </source>
</evidence>
<dbReference type="InterPro" id="IPR021796">
    <property type="entry name" value="Tll0287-like_dom"/>
</dbReference>
<dbReference type="InterPro" id="IPR003660">
    <property type="entry name" value="HAMP_dom"/>
</dbReference>
<dbReference type="Pfam" id="PF11845">
    <property type="entry name" value="Tll0287-like"/>
    <property type="match status" value="1"/>
</dbReference>
<protein>
    <submittedName>
        <fullName evidence="3">Sensor with HAMP domain</fullName>
    </submittedName>
</protein>
<dbReference type="Pfam" id="PF00672">
    <property type="entry name" value="HAMP"/>
    <property type="match status" value="1"/>
</dbReference>
<keyword evidence="1" id="KW-1133">Transmembrane helix</keyword>
<keyword evidence="1" id="KW-0812">Transmembrane</keyword>
<dbReference type="HOGENOM" id="CLU_060280_0_0_3"/>
<dbReference type="PROSITE" id="PS50885">
    <property type="entry name" value="HAMP"/>
    <property type="match status" value="1"/>
</dbReference>
<dbReference type="SMART" id="SM00304">
    <property type="entry name" value="HAMP"/>
    <property type="match status" value="1"/>
</dbReference>
<dbReference type="eggNOG" id="COG2770">
    <property type="taxonomic scope" value="Bacteria"/>
</dbReference>
<evidence type="ECO:0000313" key="3">
    <source>
        <dbReference type="EMBL" id="AGY59245.1"/>
    </source>
</evidence>
<keyword evidence="4" id="KW-1185">Reference proteome</keyword>
<keyword evidence="1" id="KW-0472">Membrane</keyword>
<evidence type="ECO:0000313" key="4">
    <source>
        <dbReference type="Proteomes" id="UP000017396"/>
    </source>
</evidence>
<dbReference type="EMBL" id="CP003587">
    <property type="protein sequence ID" value="AGY59245.1"/>
    <property type="molecule type" value="Genomic_DNA"/>
</dbReference>
<proteinExistence type="predicted"/>
<dbReference type="GO" id="GO:0007165">
    <property type="term" value="P:signal transduction"/>
    <property type="evidence" value="ECO:0007669"/>
    <property type="project" value="InterPro"/>
</dbReference>
<accession>U5QNJ4</accession>
<dbReference type="Gene3D" id="6.10.340.10">
    <property type="match status" value="1"/>
</dbReference>
<evidence type="ECO:0000256" key="1">
    <source>
        <dbReference type="SAM" id="Phobius"/>
    </source>
</evidence>
<dbReference type="Proteomes" id="UP000017396">
    <property type="component" value="Chromosome"/>
</dbReference>
<sequence length="300" mass="33248">MFKNLNLSLKFSLILLLIFSIGLVASGTLLSLLLEQRAQDEVTAKTRVLLQTMNSVRNYTSNHIKPLLLAQAVSEPVFIPEVIPAYSATEVFENLRTNDEYRSFLYKEAALNPTNLRDKADGFETTIVERFRNEPDTKELTGFRDLPGGDVFYVARPLTVSSPSCLQCHSTPAAAPKSMLTTYGSDNGFGWKLHEVVAAQVISVPVEEVYANSRRSLALVMAMLAAVFVVLLWVVNWLLKRSVIRRIGRMAVTADAVSTGQMQANFSEDSTDEIGTLATAFNRMKASLEIALKLLSQQPR</sequence>